<keyword evidence="2" id="KW-0677">Repeat</keyword>
<dbReference type="PROSITE" id="PS51450">
    <property type="entry name" value="LRR"/>
    <property type="match status" value="2"/>
</dbReference>
<sequence length="455" mass="51464">VPSACYEGYVTSRAMNDMKAERDLLKSICDHAGFFFCFSRRARSNLDSRERDLDFALDVTQEKIAACSLLFLNHNTFRSVVVKGHKRTKSEQLIMDAGGERNSVEAARDDSEELDLNLGHRFLDSLPNDIHVLNNVPDVLKITRLNLAGNIISVLPDSIGNFVNLKEIDISGNGLAYITPRVGELRQLKTFMARNNNLDELPKEFAQLLALENLNLSGNRFESFMPQLFELVSLRTLYFGGNRIDVIPPDIQNLQRLEILYLGGNQLTSVPVELGNLRRLRALNLCDNNIESLPSTLVKLTHLQSLSLHNNRLTILPVALIKLRNLEELSLRENPLVVRFVRDMTFNPPSLLELSGRCIKNSGVKYTSQDLPVHLLKYLNSARRCVNPCCKGVYFDARVRHIKFVDFCGKYRLPLEQFLCSPHAGEKWEDCSSSSSEDEGVSPVPRERLRKVLLG</sequence>
<dbReference type="Pfam" id="PF13855">
    <property type="entry name" value="LRR_8"/>
    <property type="match status" value="2"/>
</dbReference>
<dbReference type="SUPFAM" id="SSF52058">
    <property type="entry name" value="L domain-like"/>
    <property type="match status" value="1"/>
</dbReference>
<dbReference type="InterPro" id="IPR003591">
    <property type="entry name" value="Leu-rich_rpt_typical-subtyp"/>
</dbReference>
<feature type="non-terminal residue" evidence="3">
    <location>
        <position position="1"/>
    </location>
</feature>
<dbReference type="SMART" id="SM00369">
    <property type="entry name" value="LRR_TYP"/>
    <property type="match status" value="8"/>
</dbReference>
<accession>A0ABN8SX71</accession>
<protein>
    <submittedName>
        <fullName evidence="3">Uncharacterized protein</fullName>
    </submittedName>
</protein>
<dbReference type="InterPro" id="IPR001611">
    <property type="entry name" value="Leu-rich_rpt"/>
</dbReference>
<evidence type="ECO:0000256" key="1">
    <source>
        <dbReference type="ARBA" id="ARBA00022614"/>
    </source>
</evidence>
<gene>
    <name evidence="3" type="ORF">PEVE_00031770</name>
</gene>
<keyword evidence="4" id="KW-1185">Reference proteome</keyword>
<evidence type="ECO:0000256" key="2">
    <source>
        <dbReference type="ARBA" id="ARBA00022737"/>
    </source>
</evidence>
<dbReference type="SMART" id="SM00364">
    <property type="entry name" value="LRR_BAC"/>
    <property type="match status" value="6"/>
</dbReference>
<dbReference type="Gene3D" id="3.80.10.10">
    <property type="entry name" value="Ribonuclease Inhibitor"/>
    <property type="match status" value="1"/>
</dbReference>
<reference evidence="3 4" key="1">
    <citation type="submission" date="2022-05" db="EMBL/GenBank/DDBJ databases">
        <authorList>
            <consortium name="Genoscope - CEA"/>
            <person name="William W."/>
        </authorList>
    </citation>
    <scope>NUCLEOTIDE SEQUENCE [LARGE SCALE GENOMIC DNA]</scope>
</reference>
<dbReference type="InterPro" id="IPR032675">
    <property type="entry name" value="LRR_dom_sf"/>
</dbReference>
<evidence type="ECO:0000313" key="4">
    <source>
        <dbReference type="Proteomes" id="UP001159427"/>
    </source>
</evidence>
<keyword evidence="1" id="KW-0433">Leucine-rich repeat</keyword>
<dbReference type="PANTHER" id="PTHR45752:SF196">
    <property type="entry name" value="GH17740P"/>
    <property type="match status" value="1"/>
</dbReference>
<evidence type="ECO:0000313" key="3">
    <source>
        <dbReference type="EMBL" id="CAH3196096.1"/>
    </source>
</evidence>
<comment type="caution">
    <text evidence="3">The sequence shown here is derived from an EMBL/GenBank/DDBJ whole genome shotgun (WGS) entry which is preliminary data.</text>
</comment>
<organism evidence="3 4">
    <name type="scientific">Porites evermanni</name>
    <dbReference type="NCBI Taxonomy" id="104178"/>
    <lineage>
        <taxon>Eukaryota</taxon>
        <taxon>Metazoa</taxon>
        <taxon>Cnidaria</taxon>
        <taxon>Anthozoa</taxon>
        <taxon>Hexacorallia</taxon>
        <taxon>Scleractinia</taxon>
        <taxon>Fungiina</taxon>
        <taxon>Poritidae</taxon>
        <taxon>Porites</taxon>
    </lineage>
</organism>
<dbReference type="Proteomes" id="UP001159427">
    <property type="component" value="Unassembled WGS sequence"/>
</dbReference>
<dbReference type="EMBL" id="CALNXI010004577">
    <property type="protein sequence ID" value="CAH3196096.1"/>
    <property type="molecule type" value="Genomic_DNA"/>
</dbReference>
<dbReference type="InterPro" id="IPR050715">
    <property type="entry name" value="LRR-SigEffector_domain"/>
</dbReference>
<proteinExistence type="predicted"/>
<dbReference type="PANTHER" id="PTHR45752">
    <property type="entry name" value="LEUCINE-RICH REPEAT-CONTAINING"/>
    <property type="match status" value="1"/>
</dbReference>
<name>A0ABN8SX71_9CNID</name>